<organism evidence="1 2">
    <name type="scientific">Thelohanellus kitauei</name>
    <name type="common">Myxosporean</name>
    <dbReference type="NCBI Taxonomy" id="669202"/>
    <lineage>
        <taxon>Eukaryota</taxon>
        <taxon>Metazoa</taxon>
        <taxon>Cnidaria</taxon>
        <taxon>Myxozoa</taxon>
        <taxon>Myxosporea</taxon>
        <taxon>Bivalvulida</taxon>
        <taxon>Platysporina</taxon>
        <taxon>Myxobolidae</taxon>
        <taxon>Thelohanellus</taxon>
    </lineage>
</organism>
<dbReference type="PANTHER" id="PTHR33198">
    <property type="entry name" value="ANK_REP_REGION DOMAIN-CONTAINING PROTEIN-RELATED"/>
    <property type="match status" value="1"/>
</dbReference>
<name>A0A0C2MM71_THEKT</name>
<dbReference type="PANTHER" id="PTHR33198:SF19">
    <property type="entry name" value="CCHC-TYPE DOMAIN-CONTAINING PROTEIN"/>
    <property type="match status" value="1"/>
</dbReference>
<dbReference type="EMBL" id="JWZT01003819">
    <property type="protein sequence ID" value="KII65465.1"/>
    <property type="molecule type" value="Genomic_DNA"/>
</dbReference>
<dbReference type="OrthoDB" id="5983777at2759"/>
<accession>A0A0C2MM71</accession>
<dbReference type="Proteomes" id="UP000031668">
    <property type="component" value="Unassembled WGS sequence"/>
</dbReference>
<protein>
    <recommendedName>
        <fullName evidence="3">Retrotransposon gag domain-containing protein</fullName>
    </recommendedName>
</protein>
<evidence type="ECO:0000313" key="2">
    <source>
        <dbReference type="Proteomes" id="UP000031668"/>
    </source>
</evidence>
<comment type="caution">
    <text evidence="1">The sequence shown here is derived from an EMBL/GenBank/DDBJ whole genome shotgun (WGS) entry which is preliminary data.</text>
</comment>
<evidence type="ECO:0000313" key="1">
    <source>
        <dbReference type="EMBL" id="KII65465.1"/>
    </source>
</evidence>
<keyword evidence="2" id="KW-1185">Reference proteome</keyword>
<sequence length="144" mass="16149">MATMLGHIEEFTVRFVNWAEVNAVESSKIFRVFLAVVGPSAYNLLKTLTCGTDLSEMTLEEFDDLLTDHLDPAPMVVSERYNFYSSRQRVGETIMEFSTRLQSRSSNCDFKDFTDQALRDAFVLGLSDTKQNIRPGCGTGSADN</sequence>
<gene>
    <name evidence="1" type="ORF">RF11_14388</name>
</gene>
<proteinExistence type="predicted"/>
<dbReference type="AlphaFoldDB" id="A0A0C2MM71"/>
<reference evidence="1 2" key="1">
    <citation type="journal article" date="2014" name="Genome Biol. Evol.">
        <title>The genome of the myxosporean Thelohanellus kitauei shows adaptations to nutrient acquisition within its fish host.</title>
        <authorList>
            <person name="Yang Y."/>
            <person name="Xiong J."/>
            <person name="Zhou Z."/>
            <person name="Huo F."/>
            <person name="Miao W."/>
            <person name="Ran C."/>
            <person name="Liu Y."/>
            <person name="Zhang J."/>
            <person name="Feng J."/>
            <person name="Wang M."/>
            <person name="Wang M."/>
            <person name="Wang L."/>
            <person name="Yao B."/>
        </authorList>
    </citation>
    <scope>NUCLEOTIDE SEQUENCE [LARGE SCALE GENOMIC DNA]</scope>
    <source>
        <strain evidence="1">Wuqing</strain>
    </source>
</reference>
<dbReference type="OMA" id="MIYFIAN"/>
<evidence type="ECO:0008006" key="3">
    <source>
        <dbReference type="Google" id="ProtNLM"/>
    </source>
</evidence>